<keyword evidence="2" id="KW-1185">Reference proteome</keyword>
<evidence type="ECO:0000313" key="1">
    <source>
        <dbReference type="EMBL" id="WVZ55481.1"/>
    </source>
</evidence>
<proteinExistence type="predicted"/>
<dbReference type="AlphaFoldDB" id="A0AAQ3PSG1"/>
<accession>A0AAQ3PSG1</accession>
<sequence length="89" mass="9286">MHLLLEREDVGDAAVDGVAQPRLRLVGDGDGGLGAVGERQVRQQLGHVAGAEHLVDGGEVRRALLVAEVGREDAAAHALAPQELARPAR</sequence>
<name>A0AAQ3PSG1_PASNO</name>
<evidence type="ECO:0000313" key="2">
    <source>
        <dbReference type="Proteomes" id="UP001341281"/>
    </source>
</evidence>
<protein>
    <submittedName>
        <fullName evidence="1">Uncharacterized protein</fullName>
    </submittedName>
</protein>
<dbReference type="EMBL" id="CP144746">
    <property type="protein sequence ID" value="WVZ55481.1"/>
    <property type="molecule type" value="Genomic_DNA"/>
</dbReference>
<dbReference type="Proteomes" id="UP001341281">
    <property type="component" value="Chromosome 02"/>
</dbReference>
<organism evidence="1 2">
    <name type="scientific">Paspalum notatum var. saurae</name>
    <dbReference type="NCBI Taxonomy" id="547442"/>
    <lineage>
        <taxon>Eukaryota</taxon>
        <taxon>Viridiplantae</taxon>
        <taxon>Streptophyta</taxon>
        <taxon>Embryophyta</taxon>
        <taxon>Tracheophyta</taxon>
        <taxon>Spermatophyta</taxon>
        <taxon>Magnoliopsida</taxon>
        <taxon>Liliopsida</taxon>
        <taxon>Poales</taxon>
        <taxon>Poaceae</taxon>
        <taxon>PACMAD clade</taxon>
        <taxon>Panicoideae</taxon>
        <taxon>Andropogonodae</taxon>
        <taxon>Paspaleae</taxon>
        <taxon>Paspalinae</taxon>
        <taxon>Paspalum</taxon>
    </lineage>
</organism>
<reference evidence="1 2" key="1">
    <citation type="submission" date="2024-02" db="EMBL/GenBank/DDBJ databases">
        <title>High-quality chromosome-scale genome assembly of Pensacola bahiagrass (Paspalum notatum Flugge var. saurae).</title>
        <authorList>
            <person name="Vega J.M."/>
            <person name="Podio M."/>
            <person name="Orjuela J."/>
            <person name="Siena L.A."/>
            <person name="Pessino S.C."/>
            <person name="Combes M.C."/>
            <person name="Mariac C."/>
            <person name="Albertini E."/>
            <person name="Pupilli F."/>
            <person name="Ortiz J.P.A."/>
            <person name="Leblanc O."/>
        </authorList>
    </citation>
    <scope>NUCLEOTIDE SEQUENCE [LARGE SCALE GENOMIC DNA]</scope>
    <source>
        <strain evidence="1">R1</strain>
        <tissue evidence="1">Leaf</tissue>
    </source>
</reference>
<gene>
    <name evidence="1" type="ORF">U9M48_006135</name>
</gene>